<dbReference type="Gene3D" id="1.10.287.470">
    <property type="entry name" value="Helix hairpin bin"/>
    <property type="match status" value="1"/>
</dbReference>
<feature type="region of interest" description="Disordered" evidence="2">
    <location>
        <begin position="391"/>
        <end position="422"/>
    </location>
</feature>
<keyword evidence="7" id="KW-1185">Reference proteome</keyword>
<proteinExistence type="inferred from homology"/>
<dbReference type="InterPro" id="IPR006143">
    <property type="entry name" value="RND_pump_MFP"/>
</dbReference>
<keyword evidence="3" id="KW-0812">Transmembrane</keyword>
<gene>
    <name evidence="6" type="ORF">U0C82_07175</name>
</gene>
<reference evidence="6 7" key="1">
    <citation type="submission" date="2023-12" db="EMBL/GenBank/DDBJ databases">
        <title>Description of Novel Strain Fulvimarina sp. 2208YS6-2-32 isolated from Uroteuthis (Photololigo) edulis.</title>
        <authorList>
            <person name="Park J.-S."/>
        </authorList>
    </citation>
    <scope>NUCLEOTIDE SEQUENCE [LARGE SCALE GENOMIC DNA]</scope>
    <source>
        <strain evidence="6 7">2208YS6-2-32</strain>
    </source>
</reference>
<evidence type="ECO:0000313" key="7">
    <source>
        <dbReference type="Proteomes" id="UP001294412"/>
    </source>
</evidence>
<sequence length="531" mass="55194">MMEPDAHTLLARHRASSSRNGDTSAMPGPGPERSTREPRSKAGLLAFLFVLALVGWMGSGYLGGSDPQPIAETPREKAVEPFTVEAFRSTARAITQFVSSEGQAMPDRQTPVRAKTGGTIEEIVARKGQFLDEGDVIARIALADRTAQVAQAEAELSRRQGEFDRIQGLAERGYSTRAELESAEAELAVARAGLASIRQTQGDVEIRAPISGVLENFDLDLGEFIEASAEVGTQIDNDPLTVEVQVAQQNIGRVKLGQSAEVNFITGASREGEVTYVATNANTATRTFPVEITIPNPERDIPAGISAEVRIPVGETPAHFLSAAILALGPNGELGVKAVDETSHVKFYPAQLVRAETDGIWVNGLPDEIRIISVGQGFVSDGEAVRAVAPKAGPAGDARPGDAPEPAEVPGLAGDPADGAEATEGAGRMIASSTPEAGAMDLDAITGLDPGDLAAELSTGGVPNRDAVRMAQQALNALGYEAGTPDGLVGQSTRDAIRAFQADKGLEATGDLSAAFAGALIQAIGAGGLRP</sequence>
<evidence type="ECO:0000259" key="4">
    <source>
        <dbReference type="Pfam" id="PF01471"/>
    </source>
</evidence>
<feature type="domain" description="Peptidoglycan binding-like" evidence="4">
    <location>
        <begin position="465"/>
        <end position="519"/>
    </location>
</feature>
<dbReference type="SUPFAM" id="SSF111369">
    <property type="entry name" value="HlyD-like secretion proteins"/>
    <property type="match status" value="1"/>
</dbReference>
<dbReference type="InterPro" id="IPR036366">
    <property type="entry name" value="PGBDSf"/>
</dbReference>
<organism evidence="6 7">
    <name type="scientific">Fulvimarina uroteuthidis</name>
    <dbReference type="NCBI Taxonomy" id="3098149"/>
    <lineage>
        <taxon>Bacteria</taxon>
        <taxon>Pseudomonadati</taxon>
        <taxon>Pseudomonadota</taxon>
        <taxon>Alphaproteobacteria</taxon>
        <taxon>Hyphomicrobiales</taxon>
        <taxon>Aurantimonadaceae</taxon>
        <taxon>Fulvimarina</taxon>
    </lineage>
</organism>
<dbReference type="PANTHER" id="PTHR30469">
    <property type="entry name" value="MULTIDRUG RESISTANCE PROTEIN MDTA"/>
    <property type="match status" value="1"/>
</dbReference>
<keyword evidence="3" id="KW-0472">Membrane</keyword>
<protein>
    <submittedName>
        <fullName evidence="6">Efflux RND transporter periplasmic adaptor subunit</fullName>
    </submittedName>
</protein>
<accession>A0ABU5I1G6</accession>
<dbReference type="NCBIfam" id="TIGR01730">
    <property type="entry name" value="RND_mfp"/>
    <property type="match status" value="1"/>
</dbReference>
<comment type="similarity">
    <text evidence="1">Belongs to the membrane fusion protein (MFP) (TC 8.A.1) family.</text>
</comment>
<dbReference type="SUPFAM" id="SSF47090">
    <property type="entry name" value="PGBD-like"/>
    <property type="match status" value="1"/>
</dbReference>
<dbReference type="EMBL" id="JAXLPB010000002">
    <property type="protein sequence ID" value="MDY8108925.1"/>
    <property type="molecule type" value="Genomic_DNA"/>
</dbReference>
<dbReference type="Proteomes" id="UP001294412">
    <property type="component" value="Unassembled WGS sequence"/>
</dbReference>
<feature type="transmembrane region" description="Helical" evidence="3">
    <location>
        <begin position="42"/>
        <end position="62"/>
    </location>
</feature>
<name>A0ABU5I1G6_9HYPH</name>
<dbReference type="InterPro" id="IPR036365">
    <property type="entry name" value="PGBD-like_sf"/>
</dbReference>
<evidence type="ECO:0000256" key="3">
    <source>
        <dbReference type="SAM" id="Phobius"/>
    </source>
</evidence>
<comment type="caution">
    <text evidence="6">The sequence shown here is derived from an EMBL/GenBank/DDBJ whole genome shotgun (WGS) entry which is preliminary data.</text>
</comment>
<dbReference type="InterPro" id="IPR002477">
    <property type="entry name" value="Peptidoglycan-bd-like"/>
</dbReference>
<dbReference type="Gene3D" id="2.40.50.100">
    <property type="match status" value="1"/>
</dbReference>
<dbReference type="RefSeq" id="WP_322186389.1">
    <property type="nucleotide sequence ID" value="NZ_JAXLPB010000002.1"/>
</dbReference>
<feature type="domain" description="CusB-like beta-barrel" evidence="5">
    <location>
        <begin position="242"/>
        <end position="311"/>
    </location>
</feature>
<keyword evidence="3" id="KW-1133">Transmembrane helix</keyword>
<evidence type="ECO:0000256" key="1">
    <source>
        <dbReference type="ARBA" id="ARBA00009477"/>
    </source>
</evidence>
<evidence type="ECO:0000259" key="5">
    <source>
        <dbReference type="Pfam" id="PF25954"/>
    </source>
</evidence>
<dbReference type="Gene3D" id="1.10.101.10">
    <property type="entry name" value="PGBD-like superfamily/PGBD"/>
    <property type="match status" value="1"/>
</dbReference>
<dbReference type="Pfam" id="PF25954">
    <property type="entry name" value="Beta-barrel_RND_2"/>
    <property type="match status" value="1"/>
</dbReference>
<dbReference type="PANTHER" id="PTHR30469:SF29">
    <property type="entry name" value="BLR2860 PROTEIN"/>
    <property type="match status" value="1"/>
</dbReference>
<feature type="region of interest" description="Disordered" evidence="2">
    <location>
        <begin position="1"/>
        <end position="38"/>
    </location>
</feature>
<dbReference type="Pfam" id="PF01471">
    <property type="entry name" value="PG_binding_1"/>
    <property type="match status" value="1"/>
</dbReference>
<evidence type="ECO:0000256" key="2">
    <source>
        <dbReference type="SAM" id="MobiDB-lite"/>
    </source>
</evidence>
<dbReference type="InterPro" id="IPR058792">
    <property type="entry name" value="Beta-barrel_RND_2"/>
</dbReference>
<evidence type="ECO:0000313" key="6">
    <source>
        <dbReference type="EMBL" id="MDY8108925.1"/>
    </source>
</evidence>
<dbReference type="Gene3D" id="2.40.30.170">
    <property type="match status" value="1"/>
</dbReference>